<gene>
    <name evidence="7" type="ORF">J421_4720</name>
</gene>
<dbReference type="EMBL" id="CP007129">
    <property type="protein sequence ID" value="AHG92255.1"/>
    <property type="molecule type" value="Genomic_DNA"/>
</dbReference>
<keyword evidence="3" id="KW-1133">Transmembrane helix</keyword>
<feature type="region of interest" description="Disordered" evidence="5">
    <location>
        <begin position="70"/>
        <end position="126"/>
    </location>
</feature>
<keyword evidence="2" id="KW-0812">Transmembrane</keyword>
<evidence type="ECO:0000256" key="5">
    <source>
        <dbReference type="SAM" id="MobiDB-lite"/>
    </source>
</evidence>
<dbReference type="InterPro" id="IPR037682">
    <property type="entry name" value="TonB_C"/>
</dbReference>
<sequence length="295" mass="31001">MFTRFSMPPQRRDPAPVAGSVASLAAHATLVVLLIGGGPSGTGTGAGAAGAPASASAEPAAGERIQWVGSPDADRGASAAPSTTRPPIAYVVPGRGPLREVTAPVAPRRRPTRGTATSVPPMRPPEPRRLKFWQRQLLPLPPLPEVDVALLVAGVVAAAPDLDRLVTRPEDFHRLPTTDPAELLALANVLTPNGPRPVGPVDVLPIAFVSNPKPTYPMFLAQSGVGGRVLVEFTIDSAGVVDLASLQVVRSTNDMFTQAVRAVLPQLRFLPAQISQHAVGVRVRQPFEFRIGSRN</sequence>
<protein>
    <submittedName>
        <fullName evidence="7">TonB family protein</fullName>
    </submittedName>
</protein>
<reference evidence="7 8" key="1">
    <citation type="journal article" date="2014" name="Genome Announc.">
        <title>Genome Sequence and Methylome of Soil Bacterium Gemmatirosa kalamazoonensis KBS708T, a Member of the Rarely Cultivated Gemmatimonadetes Phylum.</title>
        <authorList>
            <person name="Debruyn J.M."/>
            <person name="Radosevich M."/>
            <person name="Wommack K.E."/>
            <person name="Polson S.W."/>
            <person name="Hauser L.J."/>
            <person name="Fawaz M.N."/>
            <person name="Korlach J."/>
            <person name="Tsai Y.C."/>
        </authorList>
    </citation>
    <scope>NUCLEOTIDE SEQUENCE [LARGE SCALE GENOMIC DNA]</scope>
    <source>
        <strain evidence="7 8">KBS708</strain>
        <plasmid evidence="8">Plasmid 1</plasmid>
    </source>
</reference>
<evidence type="ECO:0000313" key="8">
    <source>
        <dbReference type="Proteomes" id="UP000019151"/>
    </source>
</evidence>
<name>W0RPJ9_9BACT</name>
<dbReference type="InterPro" id="IPR006260">
    <property type="entry name" value="TonB/TolA_C"/>
</dbReference>
<proteinExistence type="predicted"/>
<geneLocation type="plasmid" evidence="7 8">
    <name>1</name>
</geneLocation>
<dbReference type="HOGENOM" id="CLU_942528_0_0_0"/>
<dbReference type="GO" id="GO:0055085">
    <property type="term" value="P:transmembrane transport"/>
    <property type="evidence" value="ECO:0007669"/>
    <property type="project" value="InterPro"/>
</dbReference>
<dbReference type="KEGG" id="gba:J421_4720"/>
<evidence type="ECO:0000256" key="2">
    <source>
        <dbReference type="ARBA" id="ARBA00022692"/>
    </source>
</evidence>
<evidence type="ECO:0000256" key="4">
    <source>
        <dbReference type="ARBA" id="ARBA00023136"/>
    </source>
</evidence>
<dbReference type="Proteomes" id="UP000019151">
    <property type="component" value="Plasmid 1"/>
</dbReference>
<dbReference type="OrthoDB" id="9814002at2"/>
<organism evidence="7 8">
    <name type="scientific">Gemmatirosa kalamazoonensis</name>
    <dbReference type="NCBI Taxonomy" id="861299"/>
    <lineage>
        <taxon>Bacteria</taxon>
        <taxon>Pseudomonadati</taxon>
        <taxon>Gemmatimonadota</taxon>
        <taxon>Gemmatimonadia</taxon>
        <taxon>Gemmatimonadales</taxon>
        <taxon>Gemmatimonadaceae</taxon>
        <taxon>Gemmatirosa</taxon>
    </lineage>
</organism>
<evidence type="ECO:0000259" key="6">
    <source>
        <dbReference type="PROSITE" id="PS52015"/>
    </source>
</evidence>
<dbReference type="AlphaFoldDB" id="W0RPJ9"/>
<evidence type="ECO:0000256" key="3">
    <source>
        <dbReference type="ARBA" id="ARBA00022989"/>
    </source>
</evidence>
<keyword evidence="8" id="KW-1185">Reference proteome</keyword>
<dbReference type="Pfam" id="PF03544">
    <property type="entry name" value="TonB_C"/>
    <property type="match status" value="1"/>
</dbReference>
<dbReference type="RefSeq" id="WP_025413606.1">
    <property type="nucleotide sequence ID" value="NZ_CP007129.1"/>
</dbReference>
<keyword evidence="7" id="KW-0614">Plasmid</keyword>
<evidence type="ECO:0000313" key="7">
    <source>
        <dbReference type="EMBL" id="AHG92255.1"/>
    </source>
</evidence>
<dbReference type="PROSITE" id="PS52015">
    <property type="entry name" value="TONB_CTD"/>
    <property type="match status" value="1"/>
</dbReference>
<comment type="subcellular location">
    <subcellularLocation>
        <location evidence="1">Membrane</location>
        <topology evidence="1">Single-pass membrane protein</topology>
    </subcellularLocation>
</comment>
<feature type="domain" description="TonB C-terminal" evidence="6">
    <location>
        <begin position="201"/>
        <end position="295"/>
    </location>
</feature>
<keyword evidence="4" id="KW-0472">Membrane</keyword>
<dbReference type="Gene3D" id="3.30.1150.10">
    <property type="match status" value="1"/>
</dbReference>
<evidence type="ECO:0000256" key="1">
    <source>
        <dbReference type="ARBA" id="ARBA00004167"/>
    </source>
</evidence>
<dbReference type="NCBIfam" id="TIGR01352">
    <property type="entry name" value="tonB_Cterm"/>
    <property type="match status" value="1"/>
</dbReference>
<dbReference type="InParanoid" id="W0RPJ9"/>
<accession>W0RPJ9</accession>
<dbReference type="GO" id="GO:0016020">
    <property type="term" value="C:membrane"/>
    <property type="evidence" value="ECO:0007669"/>
    <property type="project" value="UniProtKB-SubCell"/>
</dbReference>
<dbReference type="SUPFAM" id="SSF74653">
    <property type="entry name" value="TolA/TonB C-terminal domain"/>
    <property type="match status" value="1"/>
</dbReference>